<keyword evidence="2" id="KW-0963">Cytoplasm</keyword>
<evidence type="ECO:0000313" key="7">
    <source>
        <dbReference type="Proteomes" id="UP001211907"/>
    </source>
</evidence>
<feature type="compositionally biased region" description="Acidic residues" evidence="5">
    <location>
        <begin position="85"/>
        <end position="94"/>
    </location>
</feature>
<dbReference type="SMART" id="SM00369">
    <property type="entry name" value="LRR_TYP"/>
    <property type="match status" value="3"/>
</dbReference>
<dbReference type="PROSITE" id="PS51450">
    <property type="entry name" value="LRR"/>
    <property type="match status" value="1"/>
</dbReference>
<dbReference type="SUPFAM" id="SSF52058">
    <property type="entry name" value="L domain-like"/>
    <property type="match status" value="1"/>
</dbReference>
<dbReference type="PANTHER" id="PTHR22710">
    <property type="entry name" value="X-RAY RADIATION RESISTANCE ASSOCIATED PROTEIN 1 XRRA1"/>
    <property type="match status" value="1"/>
</dbReference>
<dbReference type="InterPro" id="IPR003591">
    <property type="entry name" value="Leu-rich_rpt_typical-subtyp"/>
</dbReference>
<feature type="compositionally biased region" description="Polar residues" evidence="5">
    <location>
        <begin position="856"/>
        <end position="874"/>
    </location>
</feature>
<feature type="region of interest" description="Disordered" evidence="5">
    <location>
        <begin position="1"/>
        <end position="94"/>
    </location>
</feature>
<feature type="non-terminal residue" evidence="6">
    <location>
        <position position="1110"/>
    </location>
</feature>
<evidence type="ECO:0000256" key="1">
    <source>
        <dbReference type="ARBA" id="ARBA00004496"/>
    </source>
</evidence>
<feature type="region of interest" description="Disordered" evidence="5">
    <location>
        <begin position="843"/>
        <end position="874"/>
    </location>
</feature>
<reference evidence="6" key="1">
    <citation type="submission" date="2020-05" db="EMBL/GenBank/DDBJ databases">
        <title>Phylogenomic resolution of chytrid fungi.</title>
        <authorList>
            <person name="Stajich J.E."/>
            <person name="Amses K."/>
            <person name="Simmons R."/>
            <person name="Seto K."/>
            <person name="Myers J."/>
            <person name="Bonds A."/>
            <person name="Quandt C.A."/>
            <person name="Barry K."/>
            <person name="Liu P."/>
            <person name="Grigoriev I."/>
            <person name="Longcore J.E."/>
            <person name="James T.Y."/>
        </authorList>
    </citation>
    <scope>NUCLEOTIDE SEQUENCE</scope>
    <source>
        <strain evidence="6">JEL0513</strain>
    </source>
</reference>
<dbReference type="GO" id="GO:0005634">
    <property type="term" value="C:nucleus"/>
    <property type="evidence" value="ECO:0007669"/>
    <property type="project" value="TreeGrafter"/>
</dbReference>
<keyword evidence="7" id="KW-1185">Reference proteome</keyword>
<name>A0AAD5TCV9_9FUNG</name>
<dbReference type="InterPro" id="IPR032675">
    <property type="entry name" value="LRR_dom_sf"/>
</dbReference>
<feature type="compositionally biased region" description="Basic and acidic residues" evidence="5">
    <location>
        <begin position="39"/>
        <end position="51"/>
    </location>
</feature>
<feature type="region of interest" description="Disordered" evidence="5">
    <location>
        <begin position="744"/>
        <end position="769"/>
    </location>
</feature>
<evidence type="ECO:0000256" key="5">
    <source>
        <dbReference type="SAM" id="MobiDB-lite"/>
    </source>
</evidence>
<sequence length="1110" mass="122384">MEAKSQPFGGRLPPLPSSAPTPSPLQASKTKNARAVAIKTREYLLGKRDGRAQTPAAVEEEGEEGNGRRLRRPGGGEFEGKTGEDYDVDYDDNDNEENCTISTNENLTRQERMRKIRTRLHRGRLVPHVLDGVLMLSKCKVKDPVDVFVLDVSNKSLRFVIPEDLALFENLHTLWATENMLPFAKLGSLLNLRRLGLAFNEISDLDLEVDGLFLMLEQLDLSYNHVTSAALIVLATLPALKSLDLTANQIREIPIQIANDMEQWREKVIELLLPNHVALLDAAFFGGSGTVATVAVTGMPIDSNAVVHPAMEKILQVVSDVQSGLDIPLANINKSDYDPQLHTISRTNETGDGVDDVRNLLQDVSGKYNNDGDEIIRDDEEIVEMAVHGVDVEVNMIARANLNSQLDLLQSTIHETFEKSKQIAIVQSDKTNLVEQEKSVVFAIDNNNNGVITNIPQLNLSPGFISRDGLVGFGALECLVLEQNCLSSELSFRILGKLPNLKKLNLNNNKFRDFFFLSEEPDGFLKLEELRIAFNKVETMKGLFGIIWLPALKYVWIEGNPAMKEFSLGNKNEISSGYTTLNVNAKVDDAILSYSECDPLKILPGVYGIQVQDLIYQPHPSVLEDSYYALRPIQYNPNNSNFNLLPGATATGGVVLRRIIRPHPPPPPEWSQFSSAELPKTHQRSRLAHQVIITVIDGAVANAAHPDENQLRRRDYKLTDQEVKETVRAGRVLTLKELKRIRRNKEQRKQRENGGFNQESRQQNEDTQREMIQQGLEEERKKLHAVLSEKNQNFASEENKIPLSEYGAQFLQQKVEEASGINYAPEIQDKTFITGVHITGGNLQISPKRQEKETVQPMSGTSNNQDQTENQSNNEVDQNFDEKFQEQSNCTDEITTISQSQNKHAYPFQLHPHFPKSIQASIRALRHALANPISYWRVVEDSYAKPTFSYSVRVRDMAATRNAMAAAALATSRNESKCTGDTESAIGVDDSASVAGGFDEYDGAGYDDIGGGGGGTGQGDGAKPTIAAATAAKRSRNRRSRVTAALSSAAGGSETSSNADANVMPASGNISPANSMWTTVAVKVQAEQEAAIAAAARAAKNIVATAKICN</sequence>
<keyword evidence="4" id="KW-0677">Repeat</keyword>
<organism evidence="6 7">
    <name type="scientific">Physocladia obscura</name>
    <dbReference type="NCBI Taxonomy" id="109957"/>
    <lineage>
        <taxon>Eukaryota</taxon>
        <taxon>Fungi</taxon>
        <taxon>Fungi incertae sedis</taxon>
        <taxon>Chytridiomycota</taxon>
        <taxon>Chytridiomycota incertae sedis</taxon>
        <taxon>Chytridiomycetes</taxon>
        <taxon>Chytridiales</taxon>
        <taxon>Chytriomycetaceae</taxon>
        <taxon>Physocladia</taxon>
    </lineage>
</organism>
<feature type="region of interest" description="Disordered" evidence="5">
    <location>
        <begin position="1031"/>
        <end position="1064"/>
    </location>
</feature>
<comment type="caution">
    <text evidence="6">The sequence shown here is derived from an EMBL/GenBank/DDBJ whole genome shotgun (WGS) entry which is preliminary data.</text>
</comment>
<evidence type="ECO:0000256" key="4">
    <source>
        <dbReference type="ARBA" id="ARBA00022737"/>
    </source>
</evidence>
<keyword evidence="3" id="KW-0433">Leucine-rich repeat</keyword>
<comment type="subcellular location">
    <subcellularLocation>
        <location evidence="1">Cytoplasm</location>
    </subcellularLocation>
</comment>
<dbReference type="InterPro" id="IPR001611">
    <property type="entry name" value="Leu-rich_rpt"/>
</dbReference>
<accession>A0AAD5TCV9</accession>
<dbReference type="Gene3D" id="3.80.10.10">
    <property type="entry name" value="Ribonuclease Inhibitor"/>
    <property type="match status" value="2"/>
</dbReference>
<dbReference type="AlphaFoldDB" id="A0AAD5TCV9"/>
<gene>
    <name evidence="6" type="primary">XRRA1</name>
    <name evidence="6" type="ORF">HK100_003012</name>
</gene>
<proteinExistence type="predicted"/>
<dbReference type="EMBL" id="JADGJH010000172">
    <property type="protein sequence ID" value="KAJ3135197.1"/>
    <property type="molecule type" value="Genomic_DNA"/>
</dbReference>
<evidence type="ECO:0000256" key="2">
    <source>
        <dbReference type="ARBA" id="ARBA00022490"/>
    </source>
</evidence>
<feature type="compositionally biased region" description="Pro residues" evidence="5">
    <location>
        <begin position="13"/>
        <end position="23"/>
    </location>
</feature>
<dbReference type="GO" id="GO:0005737">
    <property type="term" value="C:cytoplasm"/>
    <property type="evidence" value="ECO:0007669"/>
    <property type="project" value="UniProtKB-SubCell"/>
</dbReference>
<protein>
    <submittedName>
        <fullName evidence="6">X-ray radiation resistance-associated protein 1</fullName>
    </submittedName>
</protein>
<dbReference type="PANTHER" id="PTHR22710:SF2">
    <property type="entry name" value="X-RAY RADIATION RESISTANCE-ASSOCIATED PROTEIN 1"/>
    <property type="match status" value="1"/>
</dbReference>
<dbReference type="Proteomes" id="UP001211907">
    <property type="component" value="Unassembled WGS sequence"/>
</dbReference>
<evidence type="ECO:0000313" key="6">
    <source>
        <dbReference type="EMBL" id="KAJ3135197.1"/>
    </source>
</evidence>
<evidence type="ECO:0000256" key="3">
    <source>
        <dbReference type="ARBA" id="ARBA00022614"/>
    </source>
</evidence>